<proteinExistence type="predicted"/>
<dbReference type="Gene3D" id="1.10.443.10">
    <property type="entry name" value="Intergrase catalytic core"/>
    <property type="match status" value="1"/>
</dbReference>
<dbReference type="AlphaFoldDB" id="H0HNL7"/>
<keyword evidence="4" id="KW-1185">Reference proteome</keyword>
<name>H0HNL7_9HYPH</name>
<dbReference type="RefSeq" id="WP_008835379.1">
    <property type="nucleotide sequence ID" value="NZ_AHAM01000058.1"/>
</dbReference>
<dbReference type="GO" id="GO:0006310">
    <property type="term" value="P:DNA recombination"/>
    <property type="evidence" value="ECO:0007669"/>
    <property type="project" value="UniProtKB-KW"/>
</dbReference>
<dbReference type="InterPro" id="IPR011010">
    <property type="entry name" value="DNA_brk_join_enz"/>
</dbReference>
<protein>
    <submittedName>
        <fullName evidence="3">Integrase family protein</fullName>
    </submittedName>
</protein>
<dbReference type="PROSITE" id="PS51898">
    <property type="entry name" value="TYR_RECOMBINASE"/>
    <property type="match status" value="1"/>
</dbReference>
<evidence type="ECO:0000259" key="2">
    <source>
        <dbReference type="PROSITE" id="PS51898"/>
    </source>
</evidence>
<dbReference type="GO" id="GO:0003677">
    <property type="term" value="F:DNA binding"/>
    <property type="evidence" value="ECO:0007669"/>
    <property type="project" value="InterPro"/>
</dbReference>
<dbReference type="EMBL" id="AHAM01000058">
    <property type="protein sequence ID" value="EHK57670.1"/>
    <property type="molecule type" value="Genomic_DNA"/>
</dbReference>
<accession>H0HNL7</accession>
<evidence type="ECO:0000313" key="4">
    <source>
        <dbReference type="Proteomes" id="UP000003250"/>
    </source>
</evidence>
<dbReference type="InterPro" id="IPR013762">
    <property type="entry name" value="Integrase-like_cat_sf"/>
</dbReference>
<dbReference type="OrthoDB" id="9808346at2"/>
<organism evidence="3 4">
    <name type="scientific">Mesorhizobium alhagi CCNWXJ12-2</name>
    <dbReference type="NCBI Taxonomy" id="1107882"/>
    <lineage>
        <taxon>Bacteria</taxon>
        <taxon>Pseudomonadati</taxon>
        <taxon>Pseudomonadota</taxon>
        <taxon>Alphaproteobacteria</taxon>
        <taxon>Hyphomicrobiales</taxon>
        <taxon>Phyllobacteriaceae</taxon>
        <taxon>Allomesorhizobium</taxon>
    </lineage>
</organism>
<dbReference type="Proteomes" id="UP000003250">
    <property type="component" value="Unassembled WGS sequence"/>
</dbReference>
<evidence type="ECO:0000313" key="3">
    <source>
        <dbReference type="EMBL" id="EHK57670.1"/>
    </source>
</evidence>
<reference evidence="3 4" key="1">
    <citation type="journal article" date="2012" name="J. Bacteriol.">
        <title>Draft Genome Sequence of Mesorhizobium alhagi CCNWXJ12-2T, a Novel Salt-Resistant Species Isolated from the Desert of Northwestern China.</title>
        <authorList>
            <person name="Zhou M."/>
            <person name="Chen W."/>
            <person name="Chen H."/>
            <person name="Wei G."/>
        </authorList>
    </citation>
    <scope>NUCLEOTIDE SEQUENCE [LARGE SCALE GENOMIC DNA]</scope>
    <source>
        <strain evidence="3 4">CCNWXJ12-2</strain>
    </source>
</reference>
<feature type="domain" description="Tyr recombinase" evidence="2">
    <location>
        <begin position="176"/>
        <end position="402"/>
    </location>
</feature>
<gene>
    <name evidence="3" type="ORF">MAXJ12_08699</name>
</gene>
<dbReference type="SUPFAM" id="SSF56349">
    <property type="entry name" value="DNA breaking-rejoining enzymes"/>
    <property type="match status" value="1"/>
</dbReference>
<evidence type="ECO:0000256" key="1">
    <source>
        <dbReference type="ARBA" id="ARBA00023172"/>
    </source>
</evidence>
<dbReference type="GO" id="GO:0015074">
    <property type="term" value="P:DNA integration"/>
    <property type="evidence" value="ECO:0007669"/>
    <property type="project" value="InterPro"/>
</dbReference>
<dbReference type="PATRIC" id="fig|1107882.3.peg.1699"/>
<sequence length="403" mass="45467">MPRPAKGARLELRTERIKDRSGKLVRIEKTWIIRDRGAFFRRTGCGELDSGGAEKALNDYLSEKFQPASRESDLNRLPVAEVLTAYGREYAPHKKSAERSGYAIAALVPWWGTKTLADVRGKTCRDYAAHRRRGGVGDGTIRRELAELSKAINHWHAEHGPLASVPIVTMPDAAPPKERWLTRSEAAMLLAGALGWYREFWSDVATRKVHCRWRRNPFQINRHLARFILLGLATGSRRGSMFHVKWMANTSGGWIDLDRGVMHRRGEGVGETNKRQPPVRLGRRIMAHATRWKRLDDAARADAAEQAGEPVALFLNVVHWMGRGVSSVRTSWANAVDYAWLEPRSTRKAKVTPHVMRHTRATWLMSSGIEIWEAAGSVGMSAKTLEKVYGHHHPDFQKKAAEV</sequence>
<keyword evidence="1" id="KW-0233">DNA recombination</keyword>
<dbReference type="InterPro" id="IPR002104">
    <property type="entry name" value="Integrase_catalytic"/>
</dbReference>